<name>A0A913Y0L1_EXADI</name>
<evidence type="ECO:0000256" key="1">
    <source>
        <dbReference type="ARBA" id="ARBA00004184"/>
    </source>
</evidence>
<evidence type="ECO:0000259" key="8">
    <source>
        <dbReference type="PROSITE" id="PS50022"/>
    </source>
</evidence>
<sequence>MLAAKLLLVLFVLEKCFLEEVAGFQFELSKSTDWQYVGRCVDFTLKATLTASTPLSLKVRAPHVSSVPHMIILGSKVSKESNCTSYTGSSLSNITARTNNAELKDDLKIDLGTVTVTGTCVMYFDFKFQLISHTSFSNGAVIWPGFAVQYKDEAVFALQHGVKTMSSNSPQPTLNVKVEPAQPVFDASQSKMVVRVKVSHDCLRTLAKATSAEVTIDKPPSFTYSKFTKNTGSVDVTKKAVSGLVFQIGVMDFQQIMDIDIEFTFTPSSSKQGRDLENVVFYADVKAQGSGSCASEVQDYPICDSFSAGGAIYRPFQTCDSAPGSGNDNIVYESFYASSYSNQGQPEQGKFSSPGAWQPSNSLKTNLRQYLEVRFTSLVKLRRFAVQGQCDTSGYDTNRYVKAVEVYHTVNGATWKPVMEGSHIKVFQTNRKCQGTTIVPLPYDIEAKFVRVRPVDFENAIAMKVEFYGCKSSTSVKAPPIEIPQRSMISYSDKIIVCSSGMNREIGESSCHFTNASDGQTWQALHFMVRYVAFYNKATDKLYGLGGPEGIITFQSSSTIEEPWDVIPKIEFTSRRAASGDVITLAISNDTVVINDDESSLLPGSYDVLPDVDSFTYGFSGKGVHSSKDKGSSWSLRATWW</sequence>
<dbReference type="GO" id="GO:0012505">
    <property type="term" value="C:endomembrane system"/>
    <property type="evidence" value="ECO:0007669"/>
    <property type="project" value="UniProtKB-SubCell"/>
</dbReference>
<dbReference type="GO" id="GO:0005886">
    <property type="term" value="C:plasma membrane"/>
    <property type="evidence" value="ECO:0007669"/>
    <property type="project" value="TreeGrafter"/>
</dbReference>
<feature type="chain" id="PRO_5038076961" description="F5/8 type C domain-containing protein" evidence="7">
    <location>
        <begin position="24"/>
        <end position="641"/>
    </location>
</feature>
<evidence type="ECO:0000313" key="9">
    <source>
        <dbReference type="EnsemblMetazoa" id="XP_020912655.1"/>
    </source>
</evidence>
<evidence type="ECO:0000256" key="4">
    <source>
        <dbReference type="ARBA" id="ARBA00022889"/>
    </source>
</evidence>
<dbReference type="GeneID" id="110250399"/>
<protein>
    <recommendedName>
        <fullName evidence="8">F5/8 type C domain-containing protein</fullName>
    </recommendedName>
</protein>
<organism evidence="9 10">
    <name type="scientific">Exaiptasia diaphana</name>
    <name type="common">Tropical sea anemone</name>
    <name type="synonym">Aiptasia pulchella</name>
    <dbReference type="NCBI Taxonomy" id="2652724"/>
    <lineage>
        <taxon>Eukaryota</taxon>
        <taxon>Metazoa</taxon>
        <taxon>Cnidaria</taxon>
        <taxon>Anthozoa</taxon>
        <taxon>Hexacorallia</taxon>
        <taxon>Actiniaria</taxon>
        <taxon>Aiptasiidae</taxon>
        <taxon>Exaiptasia</taxon>
    </lineage>
</organism>
<dbReference type="OrthoDB" id="5966355at2759"/>
<evidence type="ECO:0000256" key="7">
    <source>
        <dbReference type="SAM" id="SignalP"/>
    </source>
</evidence>
<keyword evidence="7" id="KW-0732">Signal</keyword>
<dbReference type="AlphaFoldDB" id="A0A913Y0L1"/>
<dbReference type="OMA" id="HIVIMEK"/>
<evidence type="ECO:0000313" key="10">
    <source>
        <dbReference type="Proteomes" id="UP000887567"/>
    </source>
</evidence>
<dbReference type="Gene3D" id="2.60.120.260">
    <property type="entry name" value="Galactose-binding domain-like"/>
    <property type="match status" value="1"/>
</dbReference>
<dbReference type="EnsemblMetazoa" id="XM_021056996.2">
    <property type="protein sequence ID" value="XP_020912655.1"/>
    <property type="gene ID" value="LOC110250399"/>
</dbReference>
<reference evidence="9" key="1">
    <citation type="submission" date="2022-11" db="UniProtKB">
        <authorList>
            <consortium name="EnsemblMetazoa"/>
        </authorList>
    </citation>
    <scope>IDENTIFICATION</scope>
</reference>
<dbReference type="InterPro" id="IPR000421">
    <property type="entry name" value="FA58C"/>
</dbReference>
<dbReference type="InterPro" id="IPR008979">
    <property type="entry name" value="Galactose-bd-like_sf"/>
</dbReference>
<dbReference type="InterPro" id="IPR050633">
    <property type="entry name" value="Neuropilin_MCO_CoagFactor"/>
</dbReference>
<proteinExistence type="predicted"/>
<dbReference type="GO" id="GO:0007155">
    <property type="term" value="P:cell adhesion"/>
    <property type="evidence" value="ECO:0007669"/>
    <property type="project" value="UniProtKB-KW"/>
</dbReference>
<keyword evidence="5" id="KW-0472">Membrane</keyword>
<evidence type="ECO:0000256" key="6">
    <source>
        <dbReference type="ARBA" id="ARBA00023157"/>
    </source>
</evidence>
<accession>A0A913Y0L1</accession>
<evidence type="ECO:0000256" key="2">
    <source>
        <dbReference type="ARBA" id="ARBA00004613"/>
    </source>
</evidence>
<dbReference type="GO" id="GO:0038023">
    <property type="term" value="F:signaling receptor activity"/>
    <property type="evidence" value="ECO:0007669"/>
    <property type="project" value="TreeGrafter"/>
</dbReference>
<keyword evidence="4" id="KW-0130">Cell adhesion</keyword>
<dbReference type="KEGG" id="epa:110250399"/>
<keyword evidence="3" id="KW-0964">Secreted</keyword>
<evidence type="ECO:0000256" key="5">
    <source>
        <dbReference type="ARBA" id="ARBA00023136"/>
    </source>
</evidence>
<dbReference type="PROSITE" id="PS50022">
    <property type="entry name" value="FA58C_3"/>
    <property type="match status" value="1"/>
</dbReference>
<dbReference type="SUPFAM" id="SSF49785">
    <property type="entry name" value="Galactose-binding domain-like"/>
    <property type="match status" value="1"/>
</dbReference>
<dbReference type="Proteomes" id="UP000887567">
    <property type="component" value="Unplaced"/>
</dbReference>
<keyword evidence="6" id="KW-1015">Disulfide bond</keyword>
<feature type="signal peptide" evidence="7">
    <location>
        <begin position="1"/>
        <end position="23"/>
    </location>
</feature>
<dbReference type="Pfam" id="PF00754">
    <property type="entry name" value="F5_F8_type_C"/>
    <property type="match status" value="1"/>
</dbReference>
<comment type="subcellular location">
    <subcellularLocation>
        <location evidence="1">Endomembrane system</location>
        <topology evidence="1">Peripheral membrane protein</topology>
    </subcellularLocation>
    <subcellularLocation>
        <location evidence="2">Secreted</location>
    </subcellularLocation>
</comment>
<feature type="domain" description="F5/8 type C" evidence="8">
    <location>
        <begin position="319"/>
        <end position="470"/>
    </location>
</feature>
<evidence type="ECO:0000256" key="3">
    <source>
        <dbReference type="ARBA" id="ARBA00022525"/>
    </source>
</evidence>
<dbReference type="RefSeq" id="XP_020912655.1">
    <property type="nucleotide sequence ID" value="XM_021056996.2"/>
</dbReference>
<dbReference type="PANTHER" id="PTHR46806">
    <property type="entry name" value="F5/8 TYPE C DOMAIN-CONTAINING PROTEIN"/>
    <property type="match status" value="1"/>
</dbReference>
<dbReference type="GO" id="GO:0005576">
    <property type="term" value="C:extracellular region"/>
    <property type="evidence" value="ECO:0007669"/>
    <property type="project" value="UniProtKB-SubCell"/>
</dbReference>
<dbReference type="PANTHER" id="PTHR46806:SF5">
    <property type="entry name" value="F5_8 TYPE C DOMAIN-CONTAINING PROTEIN"/>
    <property type="match status" value="1"/>
</dbReference>
<keyword evidence="10" id="KW-1185">Reference proteome</keyword>